<name>A0A165FTT3_9APHY</name>
<dbReference type="AlphaFoldDB" id="A0A165FTT3"/>
<feature type="non-terminal residue" evidence="1">
    <location>
        <position position="1"/>
    </location>
</feature>
<dbReference type="OrthoDB" id="2800305at2759"/>
<sequence length="51" mass="5718">MSRPNLYRLGDTNSPRLRGVRKGIDFDVGDNDNVMIGMHAFLIVQACLNPE</sequence>
<dbReference type="Proteomes" id="UP000076871">
    <property type="component" value="Unassembled WGS sequence"/>
</dbReference>
<proteinExistence type="predicted"/>
<protein>
    <submittedName>
        <fullName evidence="1">Uncharacterized protein</fullName>
    </submittedName>
</protein>
<accession>A0A165FTT3</accession>
<keyword evidence="2" id="KW-1185">Reference proteome</keyword>
<dbReference type="GeneID" id="63825388"/>
<gene>
    <name evidence="1" type="ORF">LAESUDRAFT_723162</name>
</gene>
<evidence type="ECO:0000313" key="1">
    <source>
        <dbReference type="EMBL" id="KZT09402.1"/>
    </source>
</evidence>
<dbReference type="EMBL" id="KV427612">
    <property type="protein sequence ID" value="KZT09402.1"/>
    <property type="molecule type" value="Genomic_DNA"/>
</dbReference>
<reference evidence="1 2" key="1">
    <citation type="journal article" date="2016" name="Mol. Biol. Evol.">
        <title>Comparative Genomics of Early-Diverging Mushroom-Forming Fungi Provides Insights into the Origins of Lignocellulose Decay Capabilities.</title>
        <authorList>
            <person name="Nagy L.G."/>
            <person name="Riley R."/>
            <person name="Tritt A."/>
            <person name="Adam C."/>
            <person name="Daum C."/>
            <person name="Floudas D."/>
            <person name="Sun H."/>
            <person name="Yadav J.S."/>
            <person name="Pangilinan J."/>
            <person name="Larsson K.H."/>
            <person name="Matsuura K."/>
            <person name="Barry K."/>
            <person name="Labutti K."/>
            <person name="Kuo R."/>
            <person name="Ohm R.A."/>
            <person name="Bhattacharya S.S."/>
            <person name="Shirouzu T."/>
            <person name="Yoshinaga Y."/>
            <person name="Martin F.M."/>
            <person name="Grigoriev I.V."/>
            <person name="Hibbett D.S."/>
        </authorList>
    </citation>
    <scope>NUCLEOTIDE SEQUENCE [LARGE SCALE GENOMIC DNA]</scope>
    <source>
        <strain evidence="1 2">93-53</strain>
    </source>
</reference>
<dbReference type="RefSeq" id="XP_040767142.1">
    <property type="nucleotide sequence ID" value="XM_040908359.1"/>
</dbReference>
<organism evidence="1 2">
    <name type="scientific">Laetiporus sulphureus 93-53</name>
    <dbReference type="NCBI Taxonomy" id="1314785"/>
    <lineage>
        <taxon>Eukaryota</taxon>
        <taxon>Fungi</taxon>
        <taxon>Dikarya</taxon>
        <taxon>Basidiomycota</taxon>
        <taxon>Agaricomycotina</taxon>
        <taxon>Agaricomycetes</taxon>
        <taxon>Polyporales</taxon>
        <taxon>Laetiporus</taxon>
    </lineage>
</organism>
<evidence type="ECO:0000313" key="2">
    <source>
        <dbReference type="Proteomes" id="UP000076871"/>
    </source>
</evidence>
<dbReference type="InParanoid" id="A0A165FTT3"/>